<reference evidence="2 3" key="1">
    <citation type="submission" date="2022-11" db="EMBL/GenBank/DDBJ databases">
        <title>Deinococcus ZS9-10, Low Temperature and Draught-tolerating, UV-resistant Bacteria from Continental Antarctica.</title>
        <authorList>
            <person name="Cheng L."/>
        </authorList>
    </citation>
    <scope>NUCLEOTIDE SEQUENCE [LARGE SCALE GENOMIC DNA]</scope>
    <source>
        <strain evidence="2 3">ZS9-10</strain>
    </source>
</reference>
<proteinExistence type="predicted"/>
<dbReference type="PANTHER" id="PTHR13887:SF41">
    <property type="entry name" value="THIOREDOXIN SUPERFAMILY PROTEIN"/>
    <property type="match status" value="1"/>
</dbReference>
<keyword evidence="3" id="KW-1185">Reference proteome</keyword>
<dbReference type="InterPro" id="IPR036249">
    <property type="entry name" value="Thioredoxin-like_sf"/>
</dbReference>
<dbReference type="Proteomes" id="UP001276150">
    <property type="component" value="Unassembled WGS sequence"/>
</dbReference>
<accession>A0ABU4DU22</accession>
<protein>
    <submittedName>
        <fullName evidence="2">DsbA family protein</fullName>
    </submittedName>
</protein>
<comment type="caution">
    <text evidence="2">The sequence shown here is derived from an EMBL/GenBank/DDBJ whole genome shotgun (WGS) entry which is preliminary data.</text>
</comment>
<gene>
    <name evidence="2" type="ORF">ORD21_15175</name>
</gene>
<name>A0ABU4DU22_9DEIO</name>
<organism evidence="2 3">
    <name type="scientific">Deinococcus arenicola</name>
    <dbReference type="NCBI Taxonomy" id="2994950"/>
    <lineage>
        <taxon>Bacteria</taxon>
        <taxon>Thermotogati</taxon>
        <taxon>Deinococcota</taxon>
        <taxon>Deinococci</taxon>
        <taxon>Deinococcales</taxon>
        <taxon>Deinococcaceae</taxon>
        <taxon>Deinococcus</taxon>
    </lineage>
</organism>
<dbReference type="Pfam" id="PF01323">
    <property type="entry name" value="DSBA"/>
    <property type="match status" value="1"/>
</dbReference>
<dbReference type="EMBL" id="JAPMIV010000040">
    <property type="protein sequence ID" value="MDV6375939.1"/>
    <property type="molecule type" value="Genomic_DNA"/>
</dbReference>
<evidence type="ECO:0000313" key="2">
    <source>
        <dbReference type="EMBL" id="MDV6375939.1"/>
    </source>
</evidence>
<dbReference type="SUPFAM" id="SSF52833">
    <property type="entry name" value="Thioredoxin-like"/>
    <property type="match status" value="1"/>
</dbReference>
<feature type="domain" description="DSBA-like thioredoxin" evidence="1">
    <location>
        <begin position="6"/>
        <end position="193"/>
    </location>
</feature>
<dbReference type="RefSeq" id="WP_317641289.1">
    <property type="nucleotide sequence ID" value="NZ_JAPMIV010000040.1"/>
</dbReference>
<dbReference type="InterPro" id="IPR001853">
    <property type="entry name" value="DSBA-like_thioredoxin_dom"/>
</dbReference>
<evidence type="ECO:0000259" key="1">
    <source>
        <dbReference type="Pfam" id="PF01323"/>
    </source>
</evidence>
<evidence type="ECO:0000313" key="3">
    <source>
        <dbReference type="Proteomes" id="UP001276150"/>
    </source>
</evidence>
<sequence length="231" mass="25991">MTPANEIFFDFVCPYAWRGLELAQVLRKAGEQEFKLRHFSLAQSNHEDNAGKDKPVWWLTDQPLAEAAPSDQKLPEKDEAKKRHMAFVQSSLLTFLAAEAAARQGEEASWDFSLAVFRAHHEDNKPLNEATIMEAAQTAGLNLEQFAADREDEQGLRARLRSELTEAAEIGVFGTPTFILPGGEAAYFRFENLTRDLETARQWWKLYGEVLNADAGIATIKRAKNRPAKKA</sequence>
<dbReference type="Gene3D" id="3.40.30.10">
    <property type="entry name" value="Glutaredoxin"/>
    <property type="match status" value="1"/>
</dbReference>
<dbReference type="PANTHER" id="PTHR13887">
    <property type="entry name" value="GLUTATHIONE S-TRANSFERASE KAPPA"/>
    <property type="match status" value="1"/>
</dbReference>